<name>A0A9D4RX59_DREPO</name>
<evidence type="ECO:0000313" key="2">
    <source>
        <dbReference type="EMBL" id="KAH3884641.1"/>
    </source>
</evidence>
<proteinExistence type="predicted"/>
<evidence type="ECO:0000313" key="3">
    <source>
        <dbReference type="Proteomes" id="UP000828390"/>
    </source>
</evidence>
<comment type="caution">
    <text evidence="2">The sequence shown here is derived from an EMBL/GenBank/DDBJ whole genome shotgun (WGS) entry which is preliminary data.</text>
</comment>
<reference evidence="2" key="2">
    <citation type="submission" date="2020-11" db="EMBL/GenBank/DDBJ databases">
        <authorList>
            <person name="McCartney M.A."/>
            <person name="Auch B."/>
            <person name="Kono T."/>
            <person name="Mallez S."/>
            <person name="Becker A."/>
            <person name="Gohl D.M."/>
            <person name="Silverstein K.A.T."/>
            <person name="Koren S."/>
            <person name="Bechman K.B."/>
            <person name="Herman A."/>
            <person name="Abrahante J.E."/>
            <person name="Garbe J."/>
        </authorList>
    </citation>
    <scope>NUCLEOTIDE SEQUENCE</scope>
    <source>
        <strain evidence="2">Duluth1</strain>
        <tissue evidence="2">Whole animal</tissue>
    </source>
</reference>
<accession>A0A9D4RX59</accession>
<keyword evidence="3" id="KW-1185">Reference proteome</keyword>
<evidence type="ECO:0000256" key="1">
    <source>
        <dbReference type="SAM" id="MobiDB-lite"/>
    </source>
</evidence>
<sequence>MRANDLCINGTMPDDLIKEETTQRVDPIPLRKSAEKGQPRAIPELSKHQPHQQPQQYHATHHP</sequence>
<dbReference type="EMBL" id="JAIWYP010000001">
    <property type="protein sequence ID" value="KAH3884641.1"/>
    <property type="molecule type" value="Genomic_DNA"/>
</dbReference>
<reference evidence="2" key="1">
    <citation type="journal article" date="2019" name="bioRxiv">
        <title>The Genome of the Zebra Mussel, Dreissena polymorpha: A Resource for Invasive Species Research.</title>
        <authorList>
            <person name="McCartney M.A."/>
            <person name="Auch B."/>
            <person name="Kono T."/>
            <person name="Mallez S."/>
            <person name="Zhang Y."/>
            <person name="Obille A."/>
            <person name="Becker A."/>
            <person name="Abrahante J.E."/>
            <person name="Garbe J."/>
            <person name="Badalamenti J.P."/>
            <person name="Herman A."/>
            <person name="Mangelson H."/>
            <person name="Liachko I."/>
            <person name="Sullivan S."/>
            <person name="Sone E.D."/>
            <person name="Koren S."/>
            <person name="Silverstein K.A.T."/>
            <person name="Beckman K.B."/>
            <person name="Gohl D.M."/>
        </authorList>
    </citation>
    <scope>NUCLEOTIDE SEQUENCE</scope>
    <source>
        <strain evidence="2">Duluth1</strain>
        <tissue evidence="2">Whole animal</tissue>
    </source>
</reference>
<protein>
    <submittedName>
        <fullName evidence="2">Uncharacterized protein</fullName>
    </submittedName>
</protein>
<dbReference type="AlphaFoldDB" id="A0A9D4RX59"/>
<feature type="compositionally biased region" description="Low complexity" evidence="1">
    <location>
        <begin position="51"/>
        <end position="63"/>
    </location>
</feature>
<dbReference type="Proteomes" id="UP000828390">
    <property type="component" value="Unassembled WGS sequence"/>
</dbReference>
<organism evidence="2 3">
    <name type="scientific">Dreissena polymorpha</name>
    <name type="common">Zebra mussel</name>
    <name type="synonym">Mytilus polymorpha</name>
    <dbReference type="NCBI Taxonomy" id="45954"/>
    <lineage>
        <taxon>Eukaryota</taxon>
        <taxon>Metazoa</taxon>
        <taxon>Spiralia</taxon>
        <taxon>Lophotrochozoa</taxon>
        <taxon>Mollusca</taxon>
        <taxon>Bivalvia</taxon>
        <taxon>Autobranchia</taxon>
        <taxon>Heteroconchia</taxon>
        <taxon>Euheterodonta</taxon>
        <taxon>Imparidentia</taxon>
        <taxon>Neoheterodontei</taxon>
        <taxon>Myida</taxon>
        <taxon>Dreissenoidea</taxon>
        <taxon>Dreissenidae</taxon>
        <taxon>Dreissena</taxon>
    </lineage>
</organism>
<feature type="region of interest" description="Disordered" evidence="1">
    <location>
        <begin position="1"/>
        <end position="63"/>
    </location>
</feature>
<gene>
    <name evidence="2" type="ORF">DPMN_008625</name>
</gene>